<dbReference type="Proteomes" id="UP000253273">
    <property type="component" value="Chromosome"/>
</dbReference>
<evidence type="ECO:0000256" key="7">
    <source>
        <dbReference type="SAM" id="Phobius"/>
    </source>
</evidence>
<evidence type="ECO:0000256" key="3">
    <source>
        <dbReference type="ARBA" id="ARBA00022692"/>
    </source>
</evidence>
<feature type="domain" description="RCK C-terminal" evidence="8">
    <location>
        <begin position="313"/>
        <end position="397"/>
    </location>
</feature>
<dbReference type="Pfam" id="PF03600">
    <property type="entry name" value="CitMHS"/>
    <property type="match status" value="1"/>
</dbReference>
<feature type="domain" description="RCK C-terminal" evidence="8">
    <location>
        <begin position="216"/>
        <end position="303"/>
    </location>
</feature>
<dbReference type="Pfam" id="PF02080">
    <property type="entry name" value="TrkA_C"/>
    <property type="match status" value="1"/>
</dbReference>
<dbReference type="OrthoDB" id="21388at2157"/>
<evidence type="ECO:0000259" key="8">
    <source>
        <dbReference type="PROSITE" id="PS51202"/>
    </source>
</evidence>
<evidence type="ECO:0000256" key="2">
    <source>
        <dbReference type="ARBA" id="ARBA00022448"/>
    </source>
</evidence>
<keyword evidence="3 7" id="KW-0812">Transmembrane</keyword>
<dbReference type="SUPFAM" id="SSF116726">
    <property type="entry name" value="TrkA C-terminal domain-like"/>
    <property type="match status" value="2"/>
</dbReference>
<dbReference type="PROSITE" id="PS51202">
    <property type="entry name" value="RCK_C"/>
    <property type="match status" value="2"/>
</dbReference>
<proteinExistence type="predicted"/>
<evidence type="ECO:0000256" key="4">
    <source>
        <dbReference type="ARBA" id="ARBA00022737"/>
    </source>
</evidence>
<keyword evidence="10" id="KW-1185">Reference proteome</keyword>
<keyword evidence="6 7" id="KW-0472">Membrane</keyword>
<keyword evidence="2" id="KW-0813">Transport</keyword>
<dbReference type="RefSeq" id="WP_114584708.1">
    <property type="nucleotide sequence ID" value="NZ_CP031150.1"/>
</dbReference>
<dbReference type="GO" id="GO:0008324">
    <property type="term" value="F:monoatomic cation transmembrane transporter activity"/>
    <property type="evidence" value="ECO:0007669"/>
    <property type="project" value="InterPro"/>
</dbReference>
<sequence>MASPAPPGMVLVFALIAGALLLFVTERIPSDTTALAVVVALVVFEPWTRVSATEAISGFASPATLTIVAMYMLSEGVQRTGLVDRLGDLLGRATRGSERRLLGATIGTTGLAAGVVNNTPIVAVFIPMITDLAGRYGLSPSKLLLPLSYAAMLGGTLTLVGTATNILASDLSRQLLGHPLSMFEFTKLGVLVFLAGAAYLLTVGRWLTPARIDPDADLTRSFALENHLVRLVVREASPLVGLTVDEAVAEMDADAADLDVLQIERDGESYLATSTDRQLEAGDLLTVRTTLQVANRVATDYGLRHRHRDEVTEDDLSETPHEGTLVEVVIPGESRFVGKRIGDSALDERFDTTVLAVRRGDTVTNRDLDDVELRRGDTLLLQTTAGTVAYLADRDEVFVTHEAEDPGDLDAAARAESAPTPLDPHTPVAAGILVAVIAVAALGLLPIVIAALGGVVAMIVTGCLKPADAYDAVSWNVVFLLAGVLPLGLAMQRTGGDALLSSLLAGSAAVLPLLGVLALVYLLSSLLANVITPVATVVLMIPVAVDTAARIGANRLTFLLGVMFAASTAFMTPIGYQTNLMVYGPGGYRFTDYLRVGAPLQLLVTVVTTLGLATFWGLQ</sequence>
<feature type="transmembrane region" description="Helical" evidence="7">
    <location>
        <begin position="188"/>
        <end position="207"/>
    </location>
</feature>
<feature type="transmembrane region" description="Helical" evidence="7">
    <location>
        <begin position="596"/>
        <end position="618"/>
    </location>
</feature>
<feature type="transmembrane region" description="Helical" evidence="7">
    <location>
        <begin position="472"/>
        <end position="491"/>
    </location>
</feature>
<dbReference type="AlphaFoldDB" id="A0A345E037"/>
<evidence type="ECO:0000256" key="1">
    <source>
        <dbReference type="ARBA" id="ARBA00004141"/>
    </source>
</evidence>
<dbReference type="KEGG" id="haj:DU500_03410"/>
<accession>A0A345E037</accession>
<comment type="subcellular location">
    <subcellularLocation>
        <location evidence="1">Membrane</location>
        <topology evidence="1">Multi-pass membrane protein</topology>
    </subcellularLocation>
</comment>
<protein>
    <submittedName>
        <fullName evidence="9">SLC13 family permease</fullName>
    </submittedName>
</protein>
<feature type="transmembrane region" description="Helical" evidence="7">
    <location>
        <begin position="143"/>
        <end position="168"/>
    </location>
</feature>
<organism evidence="9 10">
    <name type="scientific">Haloplanus rubicundus</name>
    <dbReference type="NCBI Taxonomy" id="1547898"/>
    <lineage>
        <taxon>Archaea</taxon>
        <taxon>Methanobacteriati</taxon>
        <taxon>Methanobacteriota</taxon>
        <taxon>Stenosarchaea group</taxon>
        <taxon>Halobacteria</taxon>
        <taxon>Halobacteriales</taxon>
        <taxon>Haloferacaceae</taxon>
        <taxon>Haloplanus</taxon>
    </lineage>
</organism>
<dbReference type="EMBL" id="CP031150">
    <property type="protein sequence ID" value="AXG05559.1"/>
    <property type="molecule type" value="Genomic_DNA"/>
</dbReference>
<dbReference type="InterPro" id="IPR004680">
    <property type="entry name" value="Cit_transptr-like_dom"/>
</dbReference>
<evidence type="ECO:0000313" key="10">
    <source>
        <dbReference type="Proteomes" id="UP000253273"/>
    </source>
</evidence>
<dbReference type="PROSITE" id="PS01271">
    <property type="entry name" value="NA_SULFATE"/>
    <property type="match status" value="1"/>
</dbReference>
<dbReference type="GO" id="GO:0006813">
    <property type="term" value="P:potassium ion transport"/>
    <property type="evidence" value="ECO:0007669"/>
    <property type="project" value="InterPro"/>
</dbReference>
<dbReference type="GeneID" id="37282401"/>
<keyword evidence="4" id="KW-0677">Repeat</keyword>
<dbReference type="PANTHER" id="PTHR43652">
    <property type="entry name" value="BASIC AMINO ACID ANTIPORTER YFCC-RELATED"/>
    <property type="match status" value="1"/>
</dbReference>
<name>A0A345E037_9EURY</name>
<gene>
    <name evidence="9" type="ORF">DU500_03410</name>
</gene>
<evidence type="ECO:0000313" key="9">
    <source>
        <dbReference type="EMBL" id="AXG05559.1"/>
    </source>
</evidence>
<dbReference type="Gene3D" id="3.30.70.1450">
    <property type="entry name" value="Regulator of K+ conductance, C-terminal domain"/>
    <property type="match status" value="2"/>
</dbReference>
<feature type="transmembrane region" description="Helical" evidence="7">
    <location>
        <begin position="556"/>
        <end position="576"/>
    </location>
</feature>
<dbReference type="GO" id="GO:0005886">
    <property type="term" value="C:plasma membrane"/>
    <property type="evidence" value="ECO:0007669"/>
    <property type="project" value="TreeGrafter"/>
</dbReference>
<feature type="transmembrane region" description="Helical" evidence="7">
    <location>
        <begin position="530"/>
        <end position="549"/>
    </location>
</feature>
<dbReference type="InterPro" id="IPR051679">
    <property type="entry name" value="DASS-Related_Transporters"/>
</dbReference>
<evidence type="ECO:0000256" key="6">
    <source>
        <dbReference type="ARBA" id="ARBA00023136"/>
    </source>
</evidence>
<dbReference type="InterPro" id="IPR006037">
    <property type="entry name" value="RCK_C"/>
</dbReference>
<reference evidence="9 10" key="1">
    <citation type="submission" date="2018-07" db="EMBL/GenBank/DDBJ databases">
        <title>Genome sequences of Haloplanus sp. CBA1113.</title>
        <authorList>
            <person name="Kim Y.B."/>
            <person name="Roh S.W."/>
        </authorList>
    </citation>
    <scope>NUCLEOTIDE SEQUENCE [LARGE SCALE GENOMIC DNA]</scope>
    <source>
        <strain evidence="9 10">CBA1113</strain>
    </source>
</reference>
<feature type="transmembrane region" description="Helical" evidence="7">
    <location>
        <begin position="503"/>
        <end position="524"/>
    </location>
</feature>
<dbReference type="InterPro" id="IPR036721">
    <property type="entry name" value="RCK_C_sf"/>
</dbReference>
<feature type="transmembrane region" description="Helical" evidence="7">
    <location>
        <begin position="432"/>
        <end position="460"/>
    </location>
</feature>
<dbReference type="PANTHER" id="PTHR43652:SF2">
    <property type="entry name" value="BASIC AMINO ACID ANTIPORTER YFCC-RELATED"/>
    <property type="match status" value="1"/>
</dbReference>
<evidence type="ECO:0000256" key="5">
    <source>
        <dbReference type="ARBA" id="ARBA00022989"/>
    </source>
</evidence>
<keyword evidence="5 7" id="KW-1133">Transmembrane helix</keyword>
<dbReference type="InterPro" id="IPR031312">
    <property type="entry name" value="Na/sul_symport_CS"/>
</dbReference>